<dbReference type="GO" id="GO:0006313">
    <property type="term" value="P:DNA transposition"/>
    <property type="evidence" value="ECO:0007669"/>
    <property type="project" value="InterPro"/>
</dbReference>
<dbReference type="InterPro" id="IPR002514">
    <property type="entry name" value="Transposase_8"/>
</dbReference>
<dbReference type="AlphaFoldDB" id="A0A380TJG5"/>
<dbReference type="GO" id="GO:0043565">
    <property type="term" value="F:sequence-specific DNA binding"/>
    <property type="evidence" value="ECO:0007669"/>
    <property type="project" value="InterPro"/>
</dbReference>
<dbReference type="PANTHER" id="PTHR37936">
    <property type="entry name" value="TRANSPOSASE INSC FOR INSERTION ELEMENT IS2A-RELATED"/>
    <property type="match status" value="1"/>
</dbReference>
<dbReference type="Gene3D" id="1.10.10.10">
    <property type="entry name" value="Winged helix-like DNA-binding domain superfamily/Winged helix DNA-binding domain"/>
    <property type="match status" value="1"/>
</dbReference>
<dbReference type="EMBL" id="UIDG01000459">
    <property type="protein sequence ID" value="SUS07849.1"/>
    <property type="molecule type" value="Genomic_DNA"/>
</dbReference>
<reference evidence="1" key="1">
    <citation type="submission" date="2018-07" db="EMBL/GenBank/DDBJ databases">
        <authorList>
            <person name="Quirk P.G."/>
            <person name="Krulwich T.A."/>
        </authorList>
    </citation>
    <scope>NUCLEOTIDE SEQUENCE</scope>
</reference>
<dbReference type="GO" id="GO:0004803">
    <property type="term" value="F:transposase activity"/>
    <property type="evidence" value="ECO:0007669"/>
    <property type="project" value="InterPro"/>
</dbReference>
<accession>A0A380TJG5</accession>
<dbReference type="InterPro" id="IPR010921">
    <property type="entry name" value="Trp_repressor/repl_initiator"/>
</dbReference>
<sequence>MRAEVLVGAERRRRWSVDEKLRIVREAFAPGALVAEVARRRDVSRAQIYQWHAALRDGRLSAGETSIVSFVPVDVGATPALGPPAPPGEAADWGIEIGLAGGRRLKVSSSLPTAELRRLIRAVEGA</sequence>
<name>A0A380TJG5_9ZZZZ</name>
<proteinExistence type="predicted"/>
<gene>
    <name evidence="1" type="ORF">DF3PB_5110001</name>
</gene>
<dbReference type="PANTHER" id="PTHR37936:SF3">
    <property type="entry name" value="TRANSPOSASE INSC FOR INSERTION ELEMENT IS2A-RELATED"/>
    <property type="match status" value="1"/>
</dbReference>
<dbReference type="SUPFAM" id="SSF48295">
    <property type="entry name" value="TrpR-like"/>
    <property type="match status" value="1"/>
</dbReference>
<evidence type="ECO:0000313" key="1">
    <source>
        <dbReference type="EMBL" id="SUS07849.1"/>
    </source>
</evidence>
<dbReference type="InterPro" id="IPR036388">
    <property type="entry name" value="WH-like_DNA-bd_sf"/>
</dbReference>
<dbReference type="Pfam" id="PF01527">
    <property type="entry name" value="HTH_Tnp_1"/>
    <property type="match status" value="1"/>
</dbReference>
<evidence type="ECO:0008006" key="2">
    <source>
        <dbReference type="Google" id="ProtNLM"/>
    </source>
</evidence>
<organism evidence="1">
    <name type="scientific">metagenome</name>
    <dbReference type="NCBI Taxonomy" id="256318"/>
    <lineage>
        <taxon>unclassified sequences</taxon>
        <taxon>metagenomes</taxon>
    </lineage>
</organism>
<dbReference type="NCBIfam" id="NF047595">
    <property type="entry name" value="IS66_ISRel24_TnpA"/>
    <property type="match status" value="1"/>
</dbReference>
<protein>
    <recommendedName>
        <fullName evidence="2">Transposase</fullName>
    </recommendedName>
</protein>